<keyword evidence="4" id="KW-1185">Reference proteome</keyword>
<feature type="domain" description="Outer membrane protein beta-barrel" evidence="2">
    <location>
        <begin position="33"/>
        <end position="205"/>
    </location>
</feature>
<feature type="signal peptide" evidence="1">
    <location>
        <begin position="1"/>
        <end position="32"/>
    </location>
</feature>
<proteinExistence type="predicted"/>
<dbReference type="Proteomes" id="UP001595841">
    <property type="component" value="Unassembled WGS sequence"/>
</dbReference>
<organism evidence="3 4">
    <name type="scientific">Flagellimonas marina</name>
    <dbReference type="NCBI Taxonomy" id="1775168"/>
    <lineage>
        <taxon>Bacteria</taxon>
        <taxon>Pseudomonadati</taxon>
        <taxon>Bacteroidota</taxon>
        <taxon>Flavobacteriia</taxon>
        <taxon>Flavobacteriales</taxon>
        <taxon>Flavobacteriaceae</taxon>
        <taxon>Flagellimonas</taxon>
    </lineage>
</organism>
<evidence type="ECO:0000313" key="3">
    <source>
        <dbReference type="EMBL" id="MFC4221167.1"/>
    </source>
</evidence>
<keyword evidence="1" id="KW-0732">Signal</keyword>
<gene>
    <name evidence="3" type="ORF">ACFOWS_13525</name>
</gene>
<evidence type="ECO:0000259" key="2">
    <source>
        <dbReference type="Pfam" id="PF13568"/>
    </source>
</evidence>
<comment type="caution">
    <text evidence="3">The sequence shown here is derived from an EMBL/GenBank/DDBJ whole genome shotgun (WGS) entry which is preliminary data.</text>
</comment>
<protein>
    <submittedName>
        <fullName evidence="3">Porin family protein</fullName>
    </submittedName>
</protein>
<dbReference type="EMBL" id="JBHSCL010000007">
    <property type="protein sequence ID" value="MFC4221167.1"/>
    <property type="molecule type" value="Genomic_DNA"/>
</dbReference>
<accession>A0ABV8PM97</accession>
<dbReference type="RefSeq" id="WP_379765417.1">
    <property type="nucleotide sequence ID" value="NZ_JBHSCL010000007.1"/>
</dbReference>
<name>A0ABV8PM97_9FLAO</name>
<sequence length="225" mass="25277">MLFKESQTLKQKVKKTNLLIALAIVICTTASAQFNNAVGIKAGANYSQFRPDFKIEGYKVLDFQAKMGYYAGGFFNVGVSERASIRPELLFANQGTRTSSEIVFEKPNEPPMAGEVVTIWNELVLLLPINFRYKVVERLYVEAGLQAGYAIKRTEVVKKIDFDPSLEGHKETHSDIDRFDLGLNGGLSFDATDILELHFRYSYGLLERDNTYKTSVFNLGLGIKI</sequence>
<dbReference type="InterPro" id="IPR025665">
    <property type="entry name" value="Beta-barrel_OMP_2"/>
</dbReference>
<reference evidence="4" key="1">
    <citation type="journal article" date="2019" name="Int. J. Syst. Evol. Microbiol.">
        <title>The Global Catalogue of Microorganisms (GCM) 10K type strain sequencing project: providing services to taxonomists for standard genome sequencing and annotation.</title>
        <authorList>
            <consortium name="The Broad Institute Genomics Platform"/>
            <consortium name="The Broad Institute Genome Sequencing Center for Infectious Disease"/>
            <person name="Wu L."/>
            <person name="Ma J."/>
        </authorList>
    </citation>
    <scope>NUCLEOTIDE SEQUENCE [LARGE SCALE GENOMIC DNA]</scope>
    <source>
        <strain evidence="4">CGMCC 1.15774</strain>
    </source>
</reference>
<evidence type="ECO:0000256" key="1">
    <source>
        <dbReference type="SAM" id="SignalP"/>
    </source>
</evidence>
<dbReference type="Pfam" id="PF13568">
    <property type="entry name" value="OMP_b-brl_2"/>
    <property type="match status" value="1"/>
</dbReference>
<evidence type="ECO:0000313" key="4">
    <source>
        <dbReference type="Proteomes" id="UP001595841"/>
    </source>
</evidence>
<feature type="chain" id="PRO_5045652680" evidence="1">
    <location>
        <begin position="33"/>
        <end position="225"/>
    </location>
</feature>